<reference evidence="2 3" key="1">
    <citation type="submission" date="2024-04" db="EMBL/GenBank/DDBJ databases">
        <title>Human intestinal bacterial collection.</title>
        <authorList>
            <person name="Pauvert C."/>
            <person name="Hitch T.C.A."/>
            <person name="Clavel T."/>
        </authorList>
    </citation>
    <scope>NUCLEOTIDE SEQUENCE [LARGE SCALE GENOMIC DNA]</scope>
    <source>
        <strain evidence="2 3">CLA-AA-H197</strain>
    </source>
</reference>
<feature type="region of interest" description="Disordered" evidence="1">
    <location>
        <begin position="46"/>
        <end position="88"/>
    </location>
</feature>
<protein>
    <submittedName>
        <fullName evidence="2">Uncharacterized protein</fullName>
    </submittedName>
</protein>
<evidence type="ECO:0000313" key="3">
    <source>
        <dbReference type="Proteomes" id="UP001478817"/>
    </source>
</evidence>
<name>A0ABV1IDS1_9ACTN</name>
<proteinExistence type="predicted"/>
<evidence type="ECO:0000256" key="1">
    <source>
        <dbReference type="SAM" id="MobiDB-lite"/>
    </source>
</evidence>
<comment type="caution">
    <text evidence="2">The sequence shown here is derived from an EMBL/GenBank/DDBJ whole genome shotgun (WGS) entry which is preliminary data.</text>
</comment>
<accession>A0ABV1IDS1</accession>
<sequence length="148" mass="16047">MFKCEAMYKTPLGYIIADSEGATADEASARAQERCQFGVVQMICSRTHEERDEGAEEGREEPPAAGEDVLGPEVVTPGEQDEAPWHGNPLLGAAPHLYDAIRSLRDMGVEDDILLAFGDGNEMKVKKLGKHRLLVNGTSAAFVFKASL</sequence>
<evidence type="ECO:0000313" key="2">
    <source>
        <dbReference type="EMBL" id="MEQ2637048.1"/>
    </source>
</evidence>
<keyword evidence="3" id="KW-1185">Reference proteome</keyword>
<gene>
    <name evidence="2" type="ORF">AAAT05_01595</name>
</gene>
<feature type="compositionally biased region" description="Basic and acidic residues" evidence="1">
    <location>
        <begin position="46"/>
        <end position="62"/>
    </location>
</feature>
<dbReference type="EMBL" id="JBBNGS010000002">
    <property type="protein sequence ID" value="MEQ2637048.1"/>
    <property type="molecule type" value="Genomic_DNA"/>
</dbReference>
<organism evidence="2 3">
    <name type="scientific">Paratractidigestivibacter faecalis</name>
    <dbReference type="NCBI Taxonomy" id="2292441"/>
    <lineage>
        <taxon>Bacteria</taxon>
        <taxon>Bacillati</taxon>
        <taxon>Actinomycetota</taxon>
        <taxon>Coriobacteriia</taxon>
        <taxon>Coriobacteriales</taxon>
        <taxon>Atopobiaceae</taxon>
        <taxon>Paratractidigestivibacter</taxon>
    </lineage>
</organism>
<dbReference type="RefSeq" id="WP_349181416.1">
    <property type="nucleotide sequence ID" value="NZ_JBBNGS010000002.1"/>
</dbReference>
<dbReference type="Proteomes" id="UP001478817">
    <property type="component" value="Unassembled WGS sequence"/>
</dbReference>